<dbReference type="RefSeq" id="WP_367955995.1">
    <property type="nucleotide sequence ID" value="NZ_JBDPGJ010000005.1"/>
</dbReference>
<keyword evidence="3" id="KW-0479">Metal-binding</keyword>
<feature type="signal peptide" evidence="6">
    <location>
        <begin position="1"/>
        <end position="20"/>
    </location>
</feature>
<comment type="caution">
    <text evidence="7">The sequence shown here is derived from an EMBL/GenBank/DDBJ whole genome shotgun (WGS) entry which is preliminary data.</text>
</comment>
<keyword evidence="2" id="KW-0349">Heme</keyword>
<dbReference type="PROSITE" id="PS51009">
    <property type="entry name" value="CYTCII"/>
    <property type="match status" value="1"/>
</dbReference>
<gene>
    <name evidence="7" type="ORF">ABGN05_20875</name>
</gene>
<dbReference type="SUPFAM" id="SSF47175">
    <property type="entry name" value="Cytochromes"/>
    <property type="match status" value="1"/>
</dbReference>
<dbReference type="Proteomes" id="UP001556692">
    <property type="component" value="Unassembled WGS sequence"/>
</dbReference>
<dbReference type="InterPro" id="IPR002321">
    <property type="entry name" value="Cyt_c_II"/>
</dbReference>
<evidence type="ECO:0000313" key="8">
    <source>
        <dbReference type="Proteomes" id="UP001556692"/>
    </source>
</evidence>
<dbReference type="InterPro" id="IPR010980">
    <property type="entry name" value="Cyt_c/b562"/>
</dbReference>
<evidence type="ECO:0000256" key="6">
    <source>
        <dbReference type="SAM" id="SignalP"/>
    </source>
</evidence>
<name>A0ABV3SMV7_9HYPH</name>
<dbReference type="PIRSF" id="PIRSF000027">
    <property type="entry name" value="Cytc_c_prime"/>
    <property type="match status" value="1"/>
</dbReference>
<dbReference type="PRINTS" id="PR00608">
    <property type="entry name" value="CYTCHROMECII"/>
</dbReference>
<dbReference type="Pfam" id="PF01322">
    <property type="entry name" value="Cytochrom_C_2"/>
    <property type="match status" value="1"/>
</dbReference>
<evidence type="ECO:0000256" key="4">
    <source>
        <dbReference type="ARBA" id="ARBA00022982"/>
    </source>
</evidence>
<evidence type="ECO:0000256" key="2">
    <source>
        <dbReference type="ARBA" id="ARBA00022617"/>
    </source>
</evidence>
<keyword evidence="8" id="KW-1185">Reference proteome</keyword>
<evidence type="ECO:0000256" key="5">
    <source>
        <dbReference type="ARBA" id="ARBA00023004"/>
    </source>
</evidence>
<reference evidence="7 8" key="1">
    <citation type="submission" date="2024-05" db="EMBL/GenBank/DDBJ databases">
        <authorList>
            <person name="Jiang F."/>
        </authorList>
    </citation>
    <scope>NUCLEOTIDE SEQUENCE [LARGE SCALE GENOMIC DNA]</scope>
    <source>
        <strain evidence="7 8">LZ166</strain>
    </source>
</reference>
<dbReference type="InterPro" id="IPR015984">
    <property type="entry name" value="Cyt_c_prime_subgr"/>
</dbReference>
<keyword evidence="5" id="KW-0408">Iron</keyword>
<keyword evidence="6" id="KW-0732">Signal</keyword>
<organism evidence="7 8">
    <name type="scientific">Aquibium pacificus</name>
    <dbReference type="NCBI Taxonomy" id="3153579"/>
    <lineage>
        <taxon>Bacteria</taxon>
        <taxon>Pseudomonadati</taxon>
        <taxon>Pseudomonadota</taxon>
        <taxon>Alphaproteobacteria</taxon>
        <taxon>Hyphomicrobiales</taxon>
        <taxon>Phyllobacteriaceae</taxon>
        <taxon>Aquibium</taxon>
    </lineage>
</organism>
<evidence type="ECO:0000313" key="7">
    <source>
        <dbReference type="EMBL" id="MEX0408117.1"/>
    </source>
</evidence>
<feature type="chain" id="PRO_5046987077" evidence="6">
    <location>
        <begin position="21"/>
        <end position="146"/>
    </location>
</feature>
<evidence type="ECO:0000256" key="3">
    <source>
        <dbReference type="ARBA" id="ARBA00022723"/>
    </source>
</evidence>
<dbReference type="Gene3D" id="1.20.120.10">
    <property type="entry name" value="Cytochrome c/b562"/>
    <property type="match status" value="1"/>
</dbReference>
<keyword evidence="1" id="KW-0813">Transport</keyword>
<sequence length="146" mass="15210">MKTFLLAVTTFTLVSGASFADPHEDRVALMKSFGQQLGQLAPMAKGEKPFDAAATAAALTELQARTEKFDAAVLFPEGSTGGDKNRALPVIWTAWDDFTARADKLKADVAEVAATPPADQAALGAALGKIGSNCGGCHEVYRAPEG</sequence>
<dbReference type="EMBL" id="JBDPGJ010000005">
    <property type="protein sequence ID" value="MEX0408117.1"/>
    <property type="molecule type" value="Genomic_DNA"/>
</dbReference>
<protein>
    <submittedName>
        <fullName evidence="7">Cytochrome c</fullName>
    </submittedName>
</protein>
<accession>A0ABV3SMV7</accession>
<dbReference type="InterPro" id="IPR012127">
    <property type="entry name" value="Cyt_c_prime"/>
</dbReference>
<evidence type="ECO:0000256" key="1">
    <source>
        <dbReference type="ARBA" id="ARBA00022448"/>
    </source>
</evidence>
<keyword evidence="4" id="KW-0249">Electron transport</keyword>
<proteinExistence type="predicted"/>